<dbReference type="Gene3D" id="3.40.50.720">
    <property type="entry name" value="NAD(P)-binding Rossmann-like Domain"/>
    <property type="match status" value="1"/>
</dbReference>
<dbReference type="OrthoDB" id="10253736at2759"/>
<dbReference type="PANTHER" id="PTHR24322">
    <property type="entry name" value="PKSB"/>
    <property type="match status" value="1"/>
</dbReference>
<dbReference type="GO" id="GO:0016616">
    <property type="term" value="F:oxidoreductase activity, acting on the CH-OH group of donors, NAD or NADP as acceptor"/>
    <property type="evidence" value="ECO:0007669"/>
    <property type="project" value="TreeGrafter"/>
</dbReference>
<dbReference type="FunFam" id="3.40.50.720:FF:000202">
    <property type="entry name" value="Short-chain dehydrogenase/reductase family 16C member 6"/>
    <property type="match status" value="1"/>
</dbReference>
<dbReference type="PANTHER" id="PTHR24322:SF746">
    <property type="entry name" value="SHORT CHAIN DEHYDROGENASE_REDUCTASE FAMILY 16C MEMBER 5"/>
    <property type="match status" value="1"/>
</dbReference>
<name>A0A0A7HGC7_LYTVA</name>
<protein>
    <submittedName>
        <fullName evidence="5">Retinol dehydrogenase 10 isoform a</fullName>
    </submittedName>
</protein>
<reference evidence="5" key="1">
    <citation type="submission" date="2014-08" db="EMBL/GenBank/DDBJ databases">
        <authorList>
            <person name="Belyaeva O."/>
            <person name="Chang C."/>
            <person name="Kedishvili N."/>
        </authorList>
    </citation>
    <scope>NUCLEOTIDE SEQUENCE</scope>
</reference>
<dbReference type="EMBL" id="KM358166">
    <property type="protein sequence ID" value="AIZ03632.1"/>
    <property type="molecule type" value="mRNA"/>
</dbReference>
<evidence type="ECO:0000256" key="4">
    <source>
        <dbReference type="RuleBase" id="RU000363"/>
    </source>
</evidence>
<dbReference type="PRINTS" id="PR00080">
    <property type="entry name" value="SDRFAMILY"/>
</dbReference>
<dbReference type="CDD" id="cd05339">
    <property type="entry name" value="17beta-HSDXI-like_SDR_c"/>
    <property type="match status" value="1"/>
</dbReference>
<dbReference type="AlphaFoldDB" id="A0A0A7HGC7"/>
<organism evidence="5">
    <name type="scientific">Lytechinus variegatus</name>
    <name type="common">Green sea urchin</name>
    <name type="synonym">Echinus variegatus</name>
    <dbReference type="NCBI Taxonomy" id="7654"/>
    <lineage>
        <taxon>Eukaryota</taxon>
        <taxon>Metazoa</taxon>
        <taxon>Echinodermata</taxon>
        <taxon>Eleutherozoa</taxon>
        <taxon>Echinozoa</taxon>
        <taxon>Echinoidea</taxon>
        <taxon>Euechinoidea</taxon>
        <taxon>Echinacea</taxon>
        <taxon>Temnopleuroida</taxon>
        <taxon>Toxopneustidae</taxon>
        <taxon>Lytechinus</taxon>
    </lineage>
</organism>
<evidence type="ECO:0000256" key="3">
    <source>
        <dbReference type="ARBA" id="ARBA00023027"/>
    </source>
</evidence>
<evidence type="ECO:0000256" key="2">
    <source>
        <dbReference type="ARBA" id="ARBA00023002"/>
    </source>
</evidence>
<dbReference type="InterPro" id="IPR036291">
    <property type="entry name" value="NAD(P)-bd_dom_sf"/>
</dbReference>
<dbReference type="SUPFAM" id="SSF51735">
    <property type="entry name" value="NAD(P)-binding Rossmann-fold domains"/>
    <property type="match status" value="1"/>
</dbReference>
<accession>A0A0A7HGC7</accession>
<gene>
    <name evidence="5" type="primary">Rdh10a</name>
</gene>
<keyword evidence="2" id="KW-0560">Oxidoreductase</keyword>
<dbReference type="InterPro" id="IPR002347">
    <property type="entry name" value="SDR_fam"/>
</dbReference>
<proteinExistence type="evidence at transcript level"/>
<comment type="similarity">
    <text evidence="1 4">Belongs to the short-chain dehydrogenases/reductases (SDR) family.</text>
</comment>
<keyword evidence="3" id="KW-0520">NAD</keyword>
<dbReference type="BRENDA" id="1.1.1.105">
    <property type="organism ID" value="7883"/>
</dbReference>
<evidence type="ECO:0000313" key="5">
    <source>
        <dbReference type="EMBL" id="AIZ03632.1"/>
    </source>
</evidence>
<sequence>MENPVITFILLLWTLAKICFYNFLGFIDNIIPGEWKPKKDVSKDIVLITGGGSGIGRLMSLSFAELGATVIIWDINNETAQGVVKEIRGAGGKAYSYVVDCCDNEAVYKTADKVREDIGHVTILINNAGIVSGKKLLQCPDRLIKKTMDVNVNAHFWTLKAFLPNMLEKNQGHIVTIASLAGHLGVSGLVDYCASKFAAVGLDDALYHELQYTGKSGVKCTVVCPFYIKTGMFDGVKAKRAIMVDILEPEYAVERIMLAIRTNQRVLILPRSLYFFPGLKNLWNPKAVMAFCDLNGSQQMMETYSGRQKQD</sequence>
<dbReference type="PRINTS" id="PR00081">
    <property type="entry name" value="GDHRDH"/>
</dbReference>
<evidence type="ECO:0000256" key="1">
    <source>
        <dbReference type="ARBA" id="ARBA00006484"/>
    </source>
</evidence>
<reference evidence="5" key="2">
    <citation type="journal article" date="2015" name="Chem. Biol. Interact.">
        <title>Evolutionary origins of retinoid active short-chain dehydrogenases/reductases of SDR16C family.</title>
        <authorList>
            <person name="Belyaeva O.V."/>
            <person name="Chang C."/>
            <person name="Berlett M.C."/>
            <person name="Kedishvili N.Y."/>
        </authorList>
    </citation>
    <scope>NUCLEOTIDE SEQUENCE</scope>
</reference>
<dbReference type="Pfam" id="PF00106">
    <property type="entry name" value="adh_short"/>
    <property type="match status" value="1"/>
</dbReference>
<dbReference type="GO" id="GO:0005811">
    <property type="term" value="C:lipid droplet"/>
    <property type="evidence" value="ECO:0007669"/>
    <property type="project" value="TreeGrafter"/>
</dbReference>